<dbReference type="AlphaFoldDB" id="A0A9P9EGE7"/>
<dbReference type="InterPro" id="IPR053008">
    <property type="entry name" value="Phomopsin_biosynth_assoc"/>
</dbReference>
<reference evidence="3" key="1">
    <citation type="journal article" date="2021" name="Nat. Commun.">
        <title>Genetic determinants of endophytism in the Arabidopsis root mycobiome.</title>
        <authorList>
            <person name="Mesny F."/>
            <person name="Miyauchi S."/>
            <person name="Thiergart T."/>
            <person name="Pickel B."/>
            <person name="Atanasova L."/>
            <person name="Karlsson M."/>
            <person name="Huettel B."/>
            <person name="Barry K.W."/>
            <person name="Haridas S."/>
            <person name="Chen C."/>
            <person name="Bauer D."/>
            <person name="Andreopoulos W."/>
            <person name="Pangilinan J."/>
            <person name="LaButti K."/>
            <person name="Riley R."/>
            <person name="Lipzen A."/>
            <person name="Clum A."/>
            <person name="Drula E."/>
            <person name="Henrissat B."/>
            <person name="Kohler A."/>
            <person name="Grigoriev I.V."/>
            <person name="Martin F.M."/>
            <person name="Hacquard S."/>
        </authorList>
    </citation>
    <scope>NUCLEOTIDE SEQUENCE</scope>
    <source>
        <strain evidence="3">MPI-CAGE-CH-0243</strain>
    </source>
</reference>
<organism evidence="3 4">
    <name type="scientific">Dendryphion nanum</name>
    <dbReference type="NCBI Taxonomy" id="256645"/>
    <lineage>
        <taxon>Eukaryota</taxon>
        <taxon>Fungi</taxon>
        <taxon>Dikarya</taxon>
        <taxon>Ascomycota</taxon>
        <taxon>Pezizomycotina</taxon>
        <taxon>Dothideomycetes</taxon>
        <taxon>Pleosporomycetidae</taxon>
        <taxon>Pleosporales</taxon>
        <taxon>Torulaceae</taxon>
        <taxon>Dendryphion</taxon>
    </lineage>
</organism>
<dbReference type="Proteomes" id="UP000700596">
    <property type="component" value="Unassembled WGS sequence"/>
</dbReference>
<evidence type="ECO:0000313" key="3">
    <source>
        <dbReference type="EMBL" id="KAH7139074.1"/>
    </source>
</evidence>
<dbReference type="PANTHER" id="PTHR35896:SF3">
    <property type="entry name" value="MAJOR FACILITATOR SUPERFAMILY TRANSPORTER"/>
    <property type="match status" value="1"/>
</dbReference>
<dbReference type="EMBL" id="JAGMWT010000001">
    <property type="protein sequence ID" value="KAH7139074.1"/>
    <property type="molecule type" value="Genomic_DNA"/>
</dbReference>
<proteinExistence type="predicted"/>
<dbReference type="PANTHER" id="PTHR35896">
    <property type="entry name" value="IG-LIKE DOMAIN-CONTAINING PROTEIN"/>
    <property type="match status" value="1"/>
</dbReference>
<protein>
    <submittedName>
        <fullName evidence="3">Uncharacterized protein</fullName>
    </submittedName>
</protein>
<keyword evidence="4" id="KW-1185">Reference proteome</keyword>
<feature type="region of interest" description="Disordered" evidence="1">
    <location>
        <begin position="1"/>
        <end position="24"/>
    </location>
</feature>
<name>A0A9P9EGE7_9PLEO</name>
<dbReference type="OrthoDB" id="3733188at2759"/>
<evidence type="ECO:0000256" key="2">
    <source>
        <dbReference type="SAM" id="Phobius"/>
    </source>
</evidence>
<feature type="transmembrane region" description="Helical" evidence="2">
    <location>
        <begin position="41"/>
        <end position="63"/>
    </location>
</feature>
<evidence type="ECO:0000256" key="1">
    <source>
        <dbReference type="SAM" id="MobiDB-lite"/>
    </source>
</evidence>
<gene>
    <name evidence="3" type="ORF">B0J11DRAFT_516017</name>
</gene>
<keyword evidence="2" id="KW-1133">Transmembrane helix</keyword>
<evidence type="ECO:0000313" key="4">
    <source>
        <dbReference type="Proteomes" id="UP000700596"/>
    </source>
</evidence>
<keyword evidence="2" id="KW-0472">Membrane</keyword>
<sequence length="260" mass="29591">MSNNRYEDVPFLSEEGGPSEKDDLPADLILHQRRHFCIHQATTAALFSLFLAVVLILTVVAVATQKNPANRRNAHSNPGQQVLEDLELPLEASLAPNKLNPDLYDFPRLGNVILKTPGCGTNPEEAKSLGCIFDPMNWHWTRPECFYEKGSEYAQAKGPWTYYRDSNFTEQLVLPDAHAMSTVRVMYTEHSWHLQHCVYALKSLHRAAMMDKWIPEEAASWPHSLHCMKVFEMMGTPAKTLNTRVDMQFLACVKFESNKD</sequence>
<comment type="caution">
    <text evidence="3">The sequence shown here is derived from an EMBL/GenBank/DDBJ whole genome shotgun (WGS) entry which is preliminary data.</text>
</comment>
<keyword evidence="2" id="KW-0812">Transmembrane</keyword>
<accession>A0A9P9EGE7</accession>